<reference evidence="2 3" key="1">
    <citation type="journal article" date="2024" name="Nat. Commun.">
        <title>Phylogenomics reveals the evolutionary origins of lichenization in chlorophyte algae.</title>
        <authorList>
            <person name="Puginier C."/>
            <person name="Libourel C."/>
            <person name="Otte J."/>
            <person name="Skaloud P."/>
            <person name="Haon M."/>
            <person name="Grisel S."/>
            <person name="Petersen M."/>
            <person name="Berrin J.G."/>
            <person name="Delaux P.M."/>
            <person name="Dal Grande F."/>
            <person name="Keller J."/>
        </authorList>
    </citation>
    <scope>NUCLEOTIDE SEQUENCE [LARGE SCALE GENOMIC DNA]</scope>
    <source>
        <strain evidence="2 3">SAG 2523</strain>
    </source>
</reference>
<protein>
    <submittedName>
        <fullName evidence="2">Uncharacterized protein</fullName>
    </submittedName>
</protein>
<dbReference type="EMBL" id="JALJOV010000001">
    <property type="protein sequence ID" value="KAK9869081.1"/>
    <property type="molecule type" value="Genomic_DNA"/>
</dbReference>
<dbReference type="AlphaFoldDB" id="A0AAW1TGR3"/>
<name>A0AAW1TGR3_9CHLO</name>
<organism evidence="2 3">
    <name type="scientific">Apatococcus fuscideae</name>
    <dbReference type="NCBI Taxonomy" id="2026836"/>
    <lineage>
        <taxon>Eukaryota</taxon>
        <taxon>Viridiplantae</taxon>
        <taxon>Chlorophyta</taxon>
        <taxon>core chlorophytes</taxon>
        <taxon>Trebouxiophyceae</taxon>
        <taxon>Chlorellales</taxon>
        <taxon>Chlorellaceae</taxon>
        <taxon>Apatococcus</taxon>
    </lineage>
</organism>
<comment type="caution">
    <text evidence="2">The sequence shown here is derived from an EMBL/GenBank/DDBJ whole genome shotgun (WGS) entry which is preliminary data.</text>
</comment>
<feature type="compositionally biased region" description="Basic and acidic residues" evidence="1">
    <location>
        <begin position="20"/>
        <end position="30"/>
    </location>
</feature>
<dbReference type="Proteomes" id="UP001485043">
    <property type="component" value="Unassembled WGS sequence"/>
</dbReference>
<evidence type="ECO:0000313" key="3">
    <source>
        <dbReference type="Proteomes" id="UP001485043"/>
    </source>
</evidence>
<proteinExistence type="predicted"/>
<accession>A0AAW1TGR3</accession>
<keyword evidence="3" id="KW-1185">Reference proteome</keyword>
<evidence type="ECO:0000256" key="1">
    <source>
        <dbReference type="SAM" id="MobiDB-lite"/>
    </source>
</evidence>
<gene>
    <name evidence="2" type="ORF">WJX84_006450</name>
</gene>
<sequence length="147" mass="16712">MATQRGRILEGDPTRAIDEIKFSRRIEEKRRRQPAPMRLQKRPARTSPAALPDVENVRQGRQPQAQQLEHPLGLNLRRGFRRTTANLPPTVPRPRLLPQGRQTSTQESDDPERTSQVKMVLGTLQSHLQGGKHQPEEAVTRVLVNVV</sequence>
<feature type="region of interest" description="Disordered" evidence="1">
    <location>
        <begin position="20"/>
        <end position="115"/>
    </location>
</feature>
<evidence type="ECO:0000313" key="2">
    <source>
        <dbReference type="EMBL" id="KAK9869081.1"/>
    </source>
</evidence>